<evidence type="ECO:0000256" key="1">
    <source>
        <dbReference type="ARBA" id="ARBA00022849"/>
    </source>
</evidence>
<dbReference type="SMART" id="SM00226">
    <property type="entry name" value="LMWPc"/>
    <property type="match status" value="1"/>
</dbReference>
<dbReference type="InterPro" id="IPR036196">
    <property type="entry name" value="Ptyr_pPase_sf"/>
</dbReference>
<dbReference type="AlphaFoldDB" id="A0A933MKK7"/>
<evidence type="ECO:0000313" key="3">
    <source>
        <dbReference type="EMBL" id="MBI4727879.1"/>
    </source>
</evidence>
<dbReference type="Proteomes" id="UP000736328">
    <property type="component" value="Unassembled WGS sequence"/>
</dbReference>
<organism evidence="3 4">
    <name type="scientific">candidate division TA06 bacterium</name>
    <dbReference type="NCBI Taxonomy" id="2250710"/>
    <lineage>
        <taxon>Bacteria</taxon>
        <taxon>Bacteria division TA06</taxon>
    </lineage>
</organism>
<reference evidence="3" key="1">
    <citation type="submission" date="2020-07" db="EMBL/GenBank/DDBJ databases">
        <title>Huge and variable diversity of episymbiotic CPR bacteria and DPANN archaea in groundwater ecosystems.</title>
        <authorList>
            <person name="He C.Y."/>
            <person name="Keren R."/>
            <person name="Whittaker M."/>
            <person name="Farag I.F."/>
            <person name="Doudna J."/>
            <person name="Cate J.H.D."/>
            <person name="Banfield J.F."/>
        </authorList>
    </citation>
    <scope>NUCLEOTIDE SEQUENCE</scope>
    <source>
        <strain evidence="3">NC_groundwater_1520_Pr4_B-0.1um_53_5</strain>
    </source>
</reference>
<feature type="domain" description="Phosphotyrosine protein phosphatase I" evidence="2">
    <location>
        <begin position="8"/>
        <end position="142"/>
    </location>
</feature>
<dbReference type="CDD" id="cd16345">
    <property type="entry name" value="LMWP_ArsC"/>
    <property type="match status" value="1"/>
</dbReference>
<dbReference type="GO" id="GO:0046685">
    <property type="term" value="P:response to arsenic-containing substance"/>
    <property type="evidence" value="ECO:0007669"/>
    <property type="project" value="UniProtKB-KW"/>
</dbReference>
<evidence type="ECO:0000259" key="2">
    <source>
        <dbReference type="SMART" id="SM00226"/>
    </source>
</evidence>
<comment type="caution">
    <text evidence="3">The sequence shown here is derived from an EMBL/GenBank/DDBJ whole genome shotgun (WGS) entry which is preliminary data.</text>
</comment>
<accession>A0A933MKK7</accession>
<dbReference type="PANTHER" id="PTHR43428:SF1">
    <property type="entry name" value="ARSENATE REDUCTASE"/>
    <property type="match status" value="1"/>
</dbReference>
<dbReference type="Gene3D" id="3.40.50.2300">
    <property type="match status" value="1"/>
</dbReference>
<dbReference type="EMBL" id="JACQXR010000167">
    <property type="protein sequence ID" value="MBI4727879.1"/>
    <property type="molecule type" value="Genomic_DNA"/>
</dbReference>
<sequence length="145" mass="16010">MSGYRKPVKVLFLCVANSARSQMAEGLLRHLREGRFEAYSAGTRPAAVHPLAIRVMSEIGIDISRQQSKSVSQYLGTGHFGCIISLCGQSEGMCPTSFPDISVRLHWDLPGPAQPGTEEEQISRFRLVRDRLKQLISGLINELGQ</sequence>
<evidence type="ECO:0000313" key="4">
    <source>
        <dbReference type="Proteomes" id="UP000736328"/>
    </source>
</evidence>
<dbReference type="PANTHER" id="PTHR43428">
    <property type="entry name" value="ARSENATE REDUCTASE"/>
    <property type="match status" value="1"/>
</dbReference>
<dbReference type="InterPro" id="IPR023485">
    <property type="entry name" value="Ptyr_pPase"/>
</dbReference>
<name>A0A933MKK7_UNCT6</name>
<protein>
    <submittedName>
        <fullName evidence="3">Arsenate reductase ArsC</fullName>
    </submittedName>
</protein>
<dbReference type="SUPFAM" id="SSF52788">
    <property type="entry name" value="Phosphotyrosine protein phosphatases I"/>
    <property type="match status" value="1"/>
</dbReference>
<proteinExistence type="predicted"/>
<keyword evidence="1" id="KW-0059">Arsenical resistance</keyword>
<gene>
    <name evidence="3" type="ORF">HY768_11815</name>
</gene>
<dbReference type="Pfam" id="PF01451">
    <property type="entry name" value="LMWPc"/>
    <property type="match status" value="1"/>
</dbReference>